<dbReference type="InterPro" id="IPR000914">
    <property type="entry name" value="SBP_5_dom"/>
</dbReference>
<comment type="subcellular location">
    <subcellularLocation>
        <location evidence="1">Cell envelope</location>
    </subcellularLocation>
</comment>
<evidence type="ECO:0000313" key="6">
    <source>
        <dbReference type="EMBL" id="KAB8036234.1"/>
    </source>
</evidence>
<keyword evidence="7" id="KW-1185">Reference proteome</keyword>
<dbReference type="FunFam" id="3.90.76.10:FF:000001">
    <property type="entry name" value="Oligopeptide ABC transporter substrate-binding protein"/>
    <property type="match status" value="1"/>
</dbReference>
<keyword evidence="4" id="KW-0732">Signal</keyword>
<dbReference type="RefSeq" id="WP_153421703.1">
    <property type="nucleotide sequence ID" value="NZ_WFLM01000007.1"/>
</dbReference>
<proteinExistence type="inferred from homology"/>
<sequence length="552" mass="64149">MSNILKWFKMTKNQIFYNMYKVFFIVLICLYTGNLAFAQKVYQRDELTRFSGGKPYTFDPTNSDDSPTNLVLQDLFEGLTRIDQNGKVILALASSYKVTNNKKTYIFKIRSDAKWSDGSKVTAAHCALPIQRIVNPKILTTIGFSSYPILNSQKILEGKMPIKKLGVQIINSETLQIKLSQPFPRFLELLSGINYVCLNPKDFNSKGLFINEIPSLSNSAYRIKDYLKEKFIRFEKNPYYYNFNNVKINNVIYYFTEDILSQINMYITGQADMTSPNISSNEIPYLNSKLIGSQLILNRTADSIILILNISKKPFKNNLKLRKSISMVINRDEIAKKILYDSKFIIYDIVPDYIYEYTPYIPKWATVSYVQRVKEAKKLFNESGFNENNKLTIKINYNYSPDSYKIVESISDQLKKELGITVILNRLDYNDNVTSIREANFEISLITWNPNYLDPIEYLGLLKSTKHYKFSYMNNPKYDNLLDMATAQVENKKRNILFEKAAAIGMEYYSVIPLFDKLSRYLVNSDIGGYKENDPYLKLYSQDLYFKKITIK</sequence>
<evidence type="ECO:0000259" key="5">
    <source>
        <dbReference type="Pfam" id="PF00496"/>
    </source>
</evidence>
<evidence type="ECO:0000256" key="3">
    <source>
        <dbReference type="ARBA" id="ARBA00022448"/>
    </source>
</evidence>
<dbReference type="OrthoDB" id="5287567at2"/>
<protein>
    <recommendedName>
        <fullName evidence="5">Solute-binding protein family 5 domain-containing protein</fullName>
    </recommendedName>
</protein>
<accession>A0A6N6VN43</accession>
<evidence type="ECO:0000256" key="4">
    <source>
        <dbReference type="ARBA" id="ARBA00022729"/>
    </source>
</evidence>
<dbReference type="InterPro" id="IPR030678">
    <property type="entry name" value="Peptide/Ni-bd"/>
</dbReference>
<dbReference type="PANTHER" id="PTHR30290">
    <property type="entry name" value="PERIPLASMIC BINDING COMPONENT OF ABC TRANSPORTER"/>
    <property type="match status" value="1"/>
</dbReference>
<dbReference type="Gene3D" id="3.10.105.10">
    <property type="entry name" value="Dipeptide-binding Protein, Domain 3"/>
    <property type="match status" value="1"/>
</dbReference>
<name>A0A6N6VN43_9BACT</name>
<dbReference type="GO" id="GO:0043190">
    <property type="term" value="C:ATP-binding cassette (ABC) transporter complex"/>
    <property type="evidence" value="ECO:0007669"/>
    <property type="project" value="InterPro"/>
</dbReference>
<dbReference type="GO" id="GO:0015833">
    <property type="term" value="P:peptide transport"/>
    <property type="evidence" value="ECO:0007669"/>
    <property type="project" value="TreeGrafter"/>
</dbReference>
<dbReference type="Pfam" id="PF00496">
    <property type="entry name" value="SBP_bac_5"/>
    <property type="match status" value="1"/>
</dbReference>
<organism evidence="6 7">
    <name type="scientific">Silvanigrella paludirubra</name>
    <dbReference type="NCBI Taxonomy" id="2499159"/>
    <lineage>
        <taxon>Bacteria</taxon>
        <taxon>Pseudomonadati</taxon>
        <taxon>Bdellovibrionota</taxon>
        <taxon>Oligoflexia</taxon>
        <taxon>Silvanigrellales</taxon>
        <taxon>Silvanigrellaceae</taxon>
        <taxon>Silvanigrella</taxon>
    </lineage>
</organism>
<evidence type="ECO:0000313" key="7">
    <source>
        <dbReference type="Proteomes" id="UP000437748"/>
    </source>
</evidence>
<evidence type="ECO:0000256" key="1">
    <source>
        <dbReference type="ARBA" id="ARBA00004196"/>
    </source>
</evidence>
<dbReference type="PANTHER" id="PTHR30290:SF10">
    <property type="entry name" value="PERIPLASMIC OLIGOPEPTIDE-BINDING PROTEIN-RELATED"/>
    <property type="match status" value="1"/>
</dbReference>
<keyword evidence="3" id="KW-0813">Transport</keyword>
<dbReference type="CDD" id="cd08504">
    <property type="entry name" value="PBP2_OppA"/>
    <property type="match status" value="1"/>
</dbReference>
<dbReference type="EMBL" id="WFLM01000007">
    <property type="protein sequence ID" value="KAB8036234.1"/>
    <property type="molecule type" value="Genomic_DNA"/>
</dbReference>
<dbReference type="GO" id="GO:1904680">
    <property type="term" value="F:peptide transmembrane transporter activity"/>
    <property type="evidence" value="ECO:0007669"/>
    <property type="project" value="TreeGrafter"/>
</dbReference>
<reference evidence="6 7" key="1">
    <citation type="submission" date="2019-10" db="EMBL/GenBank/DDBJ databases">
        <title>New species of Slilvanegrellaceae.</title>
        <authorList>
            <person name="Pitt A."/>
            <person name="Hahn M.W."/>
        </authorList>
    </citation>
    <scope>NUCLEOTIDE SEQUENCE [LARGE SCALE GENOMIC DNA]</scope>
    <source>
        <strain evidence="6 7">SP-Ram-0.45-NSY-1</strain>
    </source>
</reference>
<dbReference type="InterPro" id="IPR039424">
    <property type="entry name" value="SBP_5"/>
</dbReference>
<dbReference type="PIRSF" id="PIRSF002741">
    <property type="entry name" value="MppA"/>
    <property type="match status" value="1"/>
</dbReference>
<evidence type="ECO:0000256" key="2">
    <source>
        <dbReference type="ARBA" id="ARBA00005695"/>
    </source>
</evidence>
<dbReference type="Proteomes" id="UP000437748">
    <property type="component" value="Unassembled WGS sequence"/>
</dbReference>
<dbReference type="Gene3D" id="3.90.76.10">
    <property type="entry name" value="Dipeptide-binding Protein, Domain 1"/>
    <property type="match status" value="1"/>
</dbReference>
<dbReference type="GO" id="GO:0030288">
    <property type="term" value="C:outer membrane-bounded periplasmic space"/>
    <property type="evidence" value="ECO:0007669"/>
    <property type="project" value="UniProtKB-ARBA"/>
</dbReference>
<gene>
    <name evidence="6" type="ORF">GCL60_15720</name>
</gene>
<dbReference type="SUPFAM" id="SSF53850">
    <property type="entry name" value="Periplasmic binding protein-like II"/>
    <property type="match status" value="1"/>
</dbReference>
<dbReference type="Gene3D" id="3.40.190.10">
    <property type="entry name" value="Periplasmic binding protein-like II"/>
    <property type="match status" value="1"/>
</dbReference>
<dbReference type="AlphaFoldDB" id="A0A6N6VN43"/>
<comment type="caution">
    <text evidence="6">The sequence shown here is derived from an EMBL/GenBank/DDBJ whole genome shotgun (WGS) entry which is preliminary data.</text>
</comment>
<feature type="domain" description="Solute-binding protein family 5" evidence="5">
    <location>
        <begin position="88"/>
        <end position="467"/>
    </location>
</feature>
<comment type="similarity">
    <text evidence="2">Belongs to the bacterial solute-binding protein 5 family.</text>
</comment>